<dbReference type="Proteomes" id="UP001497623">
    <property type="component" value="Unassembled WGS sequence"/>
</dbReference>
<feature type="domain" description="SprT-like" evidence="1">
    <location>
        <begin position="87"/>
        <end position="195"/>
    </location>
</feature>
<evidence type="ECO:0000313" key="3">
    <source>
        <dbReference type="Proteomes" id="UP001497623"/>
    </source>
</evidence>
<name>A0AAV2RZB3_MEGNR</name>
<reference evidence="2 3" key="1">
    <citation type="submission" date="2024-05" db="EMBL/GenBank/DDBJ databases">
        <authorList>
            <person name="Wallberg A."/>
        </authorList>
    </citation>
    <scope>NUCLEOTIDE SEQUENCE [LARGE SCALE GENOMIC DNA]</scope>
</reference>
<protein>
    <recommendedName>
        <fullName evidence="1">SprT-like domain-containing protein</fullName>
    </recommendedName>
</protein>
<dbReference type="GO" id="GO:0004222">
    <property type="term" value="F:metalloendopeptidase activity"/>
    <property type="evidence" value="ECO:0007669"/>
    <property type="project" value="InterPro"/>
</dbReference>
<dbReference type="GO" id="GO:0006974">
    <property type="term" value="P:DNA damage response"/>
    <property type="evidence" value="ECO:0007669"/>
    <property type="project" value="InterPro"/>
</dbReference>
<dbReference type="PANTHER" id="PTHR21220:SF0">
    <property type="entry name" value="DNA-DEPENDENT METALLOPROTEASE SPRTN"/>
    <property type="match status" value="1"/>
</dbReference>
<feature type="non-terminal residue" evidence="2">
    <location>
        <position position="195"/>
    </location>
</feature>
<comment type="caution">
    <text evidence="2">The sequence shown here is derived from an EMBL/GenBank/DDBJ whole genome shotgun (WGS) entry which is preliminary data.</text>
</comment>
<dbReference type="PANTHER" id="PTHR21220">
    <property type="entry name" value="DNA-DEPENDENT METALLOPROTEASE SPRTN"/>
    <property type="match status" value="1"/>
</dbReference>
<dbReference type="GO" id="GO:0003697">
    <property type="term" value="F:single-stranded DNA binding"/>
    <property type="evidence" value="ECO:0007669"/>
    <property type="project" value="InterPro"/>
</dbReference>
<dbReference type="InterPro" id="IPR044245">
    <property type="entry name" value="Spartan"/>
</dbReference>
<organism evidence="2 3">
    <name type="scientific">Meganyctiphanes norvegica</name>
    <name type="common">Northern krill</name>
    <name type="synonym">Thysanopoda norvegica</name>
    <dbReference type="NCBI Taxonomy" id="48144"/>
    <lineage>
        <taxon>Eukaryota</taxon>
        <taxon>Metazoa</taxon>
        <taxon>Ecdysozoa</taxon>
        <taxon>Arthropoda</taxon>
        <taxon>Crustacea</taxon>
        <taxon>Multicrustacea</taxon>
        <taxon>Malacostraca</taxon>
        <taxon>Eumalacostraca</taxon>
        <taxon>Eucarida</taxon>
        <taxon>Euphausiacea</taxon>
        <taxon>Euphausiidae</taxon>
        <taxon>Meganyctiphanes</taxon>
    </lineage>
</organism>
<dbReference type="AlphaFoldDB" id="A0AAV2RZB3"/>
<dbReference type="SMART" id="SM00731">
    <property type="entry name" value="SprT"/>
    <property type="match status" value="1"/>
</dbReference>
<dbReference type="InterPro" id="IPR006640">
    <property type="entry name" value="SprT-like_domain"/>
</dbReference>
<dbReference type="GO" id="GO:0031593">
    <property type="term" value="F:polyubiquitin modification-dependent protein binding"/>
    <property type="evidence" value="ECO:0007669"/>
    <property type="project" value="TreeGrafter"/>
</dbReference>
<sequence>MSVNEEVDLTLALQLQAQFEEELREILLKKQNDMPAVLPNESPDHDSTTAKKQKMWMKNGSDLDEPTQEKLSISLIDPSWELIDPNPSLHSMFLTYNQQFFWGRLLGVEVKWSPRMTLCAGVCSYEGRGGLCSIRLSTPLLKLRPRKDFIETLLHEMIHAYLFVTANNRDRDGHGPEFHKHMYRINGVAGTHISV</sequence>
<evidence type="ECO:0000259" key="1">
    <source>
        <dbReference type="SMART" id="SM00731"/>
    </source>
</evidence>
<evidence type="ECO:0000313" key="2">
    <source>
        <dbReference type="EMBL" id="CAL4152959.1"/>
    </source>
</evidence>
<proteinExistence type="predicted"/>
<accession>A0AAV2RZB3</accession>
<dbReference type="EMBL" id="CAXKWB010039346">
    <property type="protein sequence ID" value="CAL4152959.1"/>
    <property type="molecule type" value="Genomic_DNA"/>
</dbReference>
<dbReference type="GO" id="GO:0005634">
    <property type="term" value="C:nucleus"/>
    <property type="evidence" value="ECO:0007669"/>
    <property type="project" value="TreeGrafter"/>
</dbReference>
<dbReference type="Pfam" id="PF10263">
    <property type="entry name" value="SprT-like"/>
    <property type="match status" value="1"/>
</dbReference>
<gene>
    <name evidence="2" type="ORF">MNOR_LOCUS31112</name>
</gene>
<keyword evidence="3" id="KW-1185">Reference proteome</keyword>